<evidence type="ECO:0000313" key="2">
    <source>
        <dbReference type="Proteomes" id="UP000324020"/>
    </source>
</evidence>
<keyword evidence="2" id="KW-1185">Reference proteome</keyword>
<reference evidence="1 2" key="1">
    <citation type="submission" date="2016-10" db="EMBL/GenBank/DDBJ databases">
        <authorList>
            <person name="Varghese N."/>
            <person name="Submissions S."/>
        </authorList>
    </citation>
    <scope>NUCLEOTIDE SEQUENCE [LARGE SCALE GENOMIC DNA]</scope>
    <source>
        <strain evidence="1 2">CGMCC 1.3527</strain>
    </source>
</reference>
<sequence length="42" mass="5164">MIRIDYLMAKNGLFPHIREFQGAYHHVRFYGEDPSVRHERFE</sequence>
<gene>
    <name evidence="1" type="ORF">SAMN04488067_11734</name>
</gene>
<evidence type="ECO:0000313" key="1">
    <source>
        <dbReference type="EMBL" id="SDG14698.1"/>
    </source>
</evidence>
<accession>A0A1G7RVD4</accession>
<dbReference type="Proteomes" id="UP000324020">
    <property type="component" value="Unassembled WGS sequence"/>
</dbReference>
<dbReference type="AlphaFoldDB" id="A0A1G7RVD4"/>
<organism evidence="1 2">
    <name type="scientific">Halorubrum xinjiangense</name>
    <dbReference type="NCBI Taxonomy" id="261291"/>
    <lineage>
        <taxon>Archaea</taxon>
        <taxon>Methanobacteriati</taxon>
        <taxon>Methanobacteriota</taxon>
        <taxon>Stenosarchaea group</taxon>
        <taxon>Halobacteria</taxon>
        <taxon>Halobacteriales</taxon>
        <taxon>Haloferacaceae</taxon>
        <taxon>Halorubrum</taxon>
    </lineage>
</organism>
<name>A0A1G7RVD4_9EURY</name>
<protein>
    <submittedName>
        <fullName evidence="1">Uncharacterized protein</fullName>
    </submittedName>
</protein>
<dbReference type="EMBL" id="FNBO01000017">
    <property type="protein sequence ID" value="SDG14698.1"/>
    <property type="molecule type" value="Genomic_DNA"/>
</dbReference>
<proteinExistence type="predicted"/>